<proteinExistence type="predicted"/>
<dbReference type="Proteomes" id="UP000727407">
    <property type="component" value="Unassembled WGS sequence"/>
</dbReference>
<evidence type="ECO:0000313" key="2">
    <source>
        <dbReference type="Proteomes" id="UP000727407"/>
    </source>
</evidence>
<organism evidence="1 2">
    <name type="scientific">Clarias magur</name>
    <name type="common">Asian catfish</name>
    <name type="synonym">Macropteronotus magur</name>
    <dbReference type="NCBI Taxonomy" id="1594786"/>
    <lineage>
        <taxon>Eukaryota</taxon>
        <taxon>Metazoa</taxon>
        <taxon>Chordata</taxon>
        <taxon>Craniata</taxon>
        <taxon>Vertebrata</taxon>
        <taxon>Euteleostomi</taxon>
        <taxon>Actinopterygii</taxon>
        <taxon>Neopterygii</taxon>
        <taxon>Teleostei</taxon>
        <taxon>Ostariophysi</taxon>
        <taxon>Siluriformes</taxon>
        <taxon>Clariidae</taxon>
        <taxon>Clarias</taxon>
    </lineage>
</organism>
<protein>
    <submittedName>
        <fullName evidence="1">Glutathione S-transferase theta-1-like</fullName>
    </submittedName>
</protein>
<dbReference type="EMBL" id="QNUK01000410">
    <property type="protein sequence ID" value="KAF5893831.1"/>
    <property type="molecule type" value="Genomic_DNA"/>
</dbReference>
<sequence length="64" mass="7317">MPVGLDVFDGHPKLSTWKDRVRAAISADLFDEVHQRILSAQEIVQTMDGSKLQHFKPKILKLFL</sequence>
<accession>A0A8J4TBY2</accession>
<gene>
    <name evidence="1" type="ORF">DAT39_016455</name>
</gene>
<dbReference type="OrthoDB" id="422574at2759"/>
<comment type="caution">
    <text evidence="1">The sequence shown here is derived from an EMBL/GenBank/DDBJ whole genome shotgun (WGS) entry which is preliminary data.</text>
</comment>
<name>A0A8J4TBY2_CLAMG</name>
<keyword evidence="2" id="KW-1185">Reference proteome</keyword>
<dbReference type="AlphaFoldDB" id="A0A8J4TBY2"/>
<reference evidence="1" key="1">
    <citation type="submission" date="2020-07" db="EMBL/GenBank/DDBJ databases">
        <title>Clarias magur genome sequencing, assembly and annotation.</title>
        <authorList>
            <person name="Kushwaha B."/>
            <person name="Kumar R."/>
            <person name="Das P."/>
            <person name="Joshi C.G."/>
            <person name="Kumar D."/>
            <person name="Nagpure N.S."/>
            <person name="Pandey M."/>
            <person name="Agarwal S."/>
            <person name="Srivastava S."/>
            <person name="Singh M."/>
            <person name="Sahoo L."/>
            <person name="Jayasankar P."/>
            <person name="Meher P.K."/>
            <person name="Koringa P.G."/>
            <person name="Iquebal M.A."/>
            <person name="Das S.P."/>
            <person name="Bit A."/>
            <person name="Patnaik S."/>
            <person name="Patel N."/>
            <person name="Shah T.M."/>
            <person name="Hinsu A."/>
            <person name="Jena J.K."/>
        </authorList>
    </citation>
    <scope>NUCLEOTIDE SEQUENCE</scope>
    <source>
        <strain evidence="1">CIFAMagur01</strain>
        <tissue evidence="1">Testis</tissue>
    </source>
</reference>
<dbReference type="Gene3D" id="1.20.1050.10">
    <property type="match status" value="1"/>
</dbReference>
<evidence type="ECO:0000313" key="1">
    <source>
        <dbReference type="EMBL" id="KAF5893831.1"/>
    </source>
</evidence>